<sequence>MKHGSTRAQGEKVWQDEIVKNAWHAAIEGWSMPSGKGRRLVITHMKVKTDFQRKRDYHKEMDVQVYEKWFGRILDNLGPGSVVVMDNVLSLCHLVGF</sequence>
<keyword evidence="2" id="KW-1185">Reference proteome</keyword>
<evidence type="ECO:0000313" key="1">
    <source>
        <dbReference type="EMBL" id="KAJ8973891.1"/>
    </source>
</evidence>
<name>A0ABQ9J6W1_9CUCU</name>
<organism evidence="1 2">
    <name type="scientific">Molorchus minor</name>
    <dbReference type="NCBI Taxonomy" id="1323400"/>
    <lineage>
        <taxon>Eukaryota</taxon>
        <taxon>Metazoa</taxon>
        <taxon>Ecdysozoa</taxon>
        <taxon>Arthropoda</taxon>
        <taxon>Hexapoda</taxon>
        <taxon>Insecta</taxon>
        <taxon>Pterygota</taxon>
        <taxon>Neoptera</taxon>
        <taxon>Endopterygota</taxon>
        <taxon>Coleoptera</taxon>
        <taxon>Polyphaga</taxon>
        <taxon>Cucujiformia</taxon>
        <taxon>Chrysomeloidea</taxon>
        <taxon>Cerambycidae</taxon>
        <taxon>Lamiinae</taxon>
        <taxon>Monochamini</taxon>
        <taxon>Molorchus</taxon>
    </lineage>
</organism>
<accession>A0ABQ9J6W1</accession>
<protein>
    <recommendedName>
        <fullName evidence="3">Transposase</fullName>
    </recommendedName>
</protein>
<comment type="caution">
    <text evidence="1">The sequence shown here is derived from an EMBL/GenBank/DDBJ whole genome shotgun (WGS) entry which is preliminary data.</text>
</comment>
<dbReference type="Proteomes" id="UP001162164">
    <property type="component" value="Unassembled WGS sequence"/>
</dbReference>
<evidence type="ECO:0000313" key="2">
    <source>
        <dbReference type="Proteomes" id="UP001162164"/>
    </source>
</evidence>
<dbReference type="EMBL" id="JAPWTJ010001087">
    <property type="protein sequence ID" value="KAJ8973891.1"/>
    <property type="molecule type" value="Genomic_DNA"/>
</dbReference>
<reference evidence="1" key="1">
    <citation type="journal article" date="2023" name="Insect Mol. Biol.">
        <title>Genome sequencing provides insights into the evolution of gene families encoding plant cell wall-degrading enzymes in longhorned beetles.</title>
        <authorList>
            <person name="Shin N.R."/>
            <person name="Okamura Y."/>
            <person name="Kirsch R."/>
            <person name="Pauchet Y."/>
        </authorList>
    </citation>
    <scope>NUCLEOTIDE SEQUENCE</scope>
    <source>
        <strain evidence="1">MMC_N1</strain>
    </source>
</reference>
<proteinExistence type="predicted"/>
<evidence type="ECO:0008006" key="3">
    <source>
        <dbReference type="Google" id="ProtNLM"/>
    </source>
</evidence>
<gene>
    <name evidence="1" type="ORF">NQ317_005994</name>
</gene>